<evidence type="ECO:0000313" key="8">
    <source>
        <dbReference type="EMBL" id="RJO75788.1"/>
    </source>
</evidence>
<dbReference type="PANTHER" id="PTHR42718:SF9">
    <property type="entry name" value="MAJOR FACILITATOR SUPERFAMILY MULTIDRUG TRANSPORTER MFSC"/>
    <property type="match status" value="1"/>
</dbReference>
<feature type="transmembrane region" description="Helical" evidence="6">
    <location>
        <begin position="137"/>
        <end position="157"/>
    </location>
</feature>
<dbReference type="CDD" id="cd17504">
    <property type="entry name" value="MFS_MMR_MDR_like"/>
    <property type="match status" value="1"/>
</dbReference>
<feature type="transmembrane region" description="Helical" evidence="6">
    <location>
        <begin position="395"/>
        <end position="423"/>
    </location>
</feature>
<dbReference type="OrthoDB" id="4484751at2"/>
<evidence type="ECO:0000256" key="6">
    <source>
        <dbReference type="SAM" id="Phobius"/>
    </source>
</evidence>
<feature type="transmembrane region" description="Helical" evidence="6">
    <location>
        <begin position="435"/>
        <end position="457"/>
    </location>
</feature>
<dbReference type="SUPFAM" id="SSF103473">
    <property type="entry name" value="MFS general substrate transporter"/>
    <property type="match status" value="1"/>
</dbReference>
<evidence type="ECO:0000256" key="5">
    <source>
        <dbReference type="ARBA" id="ARBA00023136"/>
    </source>
</evidence>
<dbReference type="AlphaFoldDB" id="A0A3A4KRL8"/>
<keyword evidence="4 6" id="KW-1133">Transmembrane helix</keyword>
<dbReference type="GO" id="GO:0005886">
    <property type="term" value="C:plasma membrane"/>
    <property type="evidence" value="ECO:0007669"/>
    <property type="project" value="UniProtKB-SubCell"/>
</dbReference>
<feature type="transmembrane region" description="Helical" evidence="6">
    <location>
        <begin position="255"/>
        <end position="279"/>
    </location>
</feature>
<dbReference type="Gene3D" id="1.20.1250.20">
    <property type="entry name" value="MFS general substrate transporter like domains"/>
    <property type="match status" value="1"/>
</dbReference>
<name>A0A3A4KRL8_9NOCA</name>
<dbReference type="EMBL" id="QZFU01000017">
    <property type="protein sequence ID" value="RJO75788.1"/>
    <property type="molecule type" value="Genomic_DNA"/>
</dbReference>
<keyword evidence="9" id="KW-1185">Reference proteome</keyword>
<dbReference type="Gene3D" id="1.20.1720.10">
    <property type="entry name" value="Multidrug resistance protein D"/>
    <property type="match status" value="1"/>
</dbReference>
<keyword evidence="3 6" id="KW-0812">Transmembrane</keyword>
<comment type="caution">
    <text evidence="8">The sequence shown here is derived from an EMBL/GenBank/DDBJ whole genome shotgun (WGS) entry which is preliminary data.</text>
</comment>
<dbReference type="Pfam" id="PF07690">
    <property type="entry name" value="MFS_1"/>
    <property type="match status" value="1"/>
</dbReference>
<evidence type="ECO:0000256" key="4">
    <source>
        <dbReference type="ARBA" id="ARBA00022989"/>
    </source>
</evidence>
<dbReference type="InterPro" id="IPR011701">
    <property type="entry name" value="MFS"/>
</dbReference>
<gene>
    <name evidence="8" type="ORF">D5S18_13465</name>
</gene>
<feature type="transmembrane region" description="Helical" evidence="6">
    <location>
        <begin position="41"/>
        <end position="69"/>
    </location>
</feature>
<evidence type="ECO:0000256" key="2">
    <source>
        <dbReference type="ARBA" id="ARBA00022448"/>
    </source>
</evidence>
<comment type="subcellular location">
    <subcellularLocation>
        <location evidence="1">Cell membrane</location>
        <topology evidence="1">Multi-pass membrane protein</topology>
    </subcellularLocation>
</comment>
<dbReference type="GO" id="GO:0022857">
    <property type="term" value="F:transmembrane transporter activity"/>
    <property type="evidence" value="ECO:0007669"/>
    <property type="project" value="InterPro"/>
</dbReference>
<dbReference type="InterPro" id="IPR036259">
    <property type="entry name" value="MFS_trans_sf"/>
</dbReference>
<dbReference type="Proteomes" id="UP000266677">
    <property type="component" value="Unassembled WGS sequence"/>
</dbReference>
<dbReference type="InterPro" id="IPR020846">
    <property type="entry name" value="MFS_dom"/>
</dbReference>
<feature type="transmembrane region" description="Helical" evidence="6">
    <location>
        <begin position="81"/>
        <end position="100"/>
    </location>
</feature>
<feature type="transmembrane region" description="Helical" evidence="6">
    <location>
        <begin position="369"/>
        <end position="389"/>
    </location>
</feature>
<feature type="domain" description="Major facilitator superfamily (MFS) profile" evidence="7">
    <location>
        <begin position="46"/>
        <end position="496"/>
    </location>
</feature>
<organism evidence="8 9">
    <name type="scientific">Nocardia panacis</name>
    <dbReference type="NCBI Taxonomy" id="2340916"/>
    <lineage>
        <taxon>Bacteria</taxon>
        <taxon>Bacillati</taxon>
        <taxon>Actinomycetota</taxon>
        <taxon>Actinomycetes</taxon>
        <taxon>Mycobacteriales</taxon>
        <taxon>Nocardiaceae</taxon>
        <taxon>Nocardia</taxon>
    </lineage>
</organism>
<evidence type="ECO:0000256" key="1">
    <source>
        <dbReference type="ARBA" id="ARBA00004651"/>
    </source>
</evidence>
<feature type="transmembrane region" description="Helical" evidence="6">
    <location>
        <begin position="112"/>
        <end position="131"/>
    </location>
</feature>
<feature type="transmembrane region" description="Helical" evidence="6">
    <location>
        <begin position="469"/>
        <end position="491"/>
    </location>
</feature>
<feature type="transmembrane region" description="Helical" evidence="6">
    <location>
        <begin position="230"/>
        <end position="249"/>
    </location>
</feature>
<reference evidence="8 9" key="1">
    <citation type="submission" date="2018-09" db="EMBL/GenBank/DDBJ databases">
        <title>YIM PH21274 draft genome.</title>
        <authorList>
            <person name="Miao C."/>
        </authorList>
    </citation>
    <scope>NUCLEOTIDE SEQUENCE [LARGE SCALE GENOMIC DNA]</scope>
    <source>
        <strain evidence="8 9">YIM PH 21724</strain>
    </source>
</reference>
<evidence type="ECO:0000313" key="9">
    <source>
        <dbReference type="Proteomes" id="UP000266677"/>
    </source>
</evidence>
<feature type="transmembrane region" description="Helical" evidence="6">
    <location>
        <begin position="299"/>
        <end position="319"/>
    </location>
</feature>
<feature type="transmembrane region" description="Helical" evidence="6">
    <location>
        <begin position="331"/>
        <end position="357"/>
    </location>
</feature>
<sequence>MSGGSPEKQIVHDACHVYRAYVNLAAADASSRVSEGNRRTLVPALLIAVLSSVGVVVSLMQTLVVPIIPKLPTLLNTSASNASWVITATLLAGAVTTPISGRLGDMFGKRRVLLTNLVLLVLGSVVCAVSSSLAPAIVGRVLQGAAFGAIPLGISIMRDELPAERVGSAIAIMSATLGVGGALGMPLAAAIAQYSDWHMLYWVAVVLGALCAALCYFLVPESPVRTPARFDFLGALGLSVALLALLIPITKGADWGWAGPGTLSLFAVSVVVFLGWGWYEVRQRTPLVDLRVTARPRVLFTNIASIAVGFAFYGMSLTFPQLLMAPEQTGYGFGLTMVQAGLALAPTGFVMMLLSPVSAKLSAARGPKVTLILGSIVIAAGYVCALMLMNSVWQIMIAAMIVAGGIGLAYAAMPALIMGAVPITETAAANGLNSLMRSVGTSSSSAVMGVVLAHMTMKLGHFTFPAKDAFHTTFLISVAAAVVGVLFALCIPMRKSADAAE</sequence>
<accession>A0A3A4KRL8</accession>
<protein>
    <submittedName>
        <fullName evidence="8">MFS transporter</fullName>
    </submittedName>
</protein>
<evidence type="ECO:0000259" key="7">
    <source>
        <dbReference type="PROSITE" id="PS50850"/>
    </source>
</evidence>
<dbReference type="PANTHER" id="PTHR42718">
    <property type="entry name" value="MAJOR FACILITATOR SUPERFAMILY MULTIDRUG TRANSPORTER MFSC"/>
    <property type="match status" value="1"/>
</dbReference>
<proteinExistence type="predicted"/>
<keyword evidence="5 6" id="KW-0472">Membrane</keyword>
<dbReference type="PROSITE" id="PS50850">
    <property type="entry name" value="MFS"/>
    <property type="match status" value="1"/>
</dbReference>
<keyword evidence="2" id="KW-0813">Transport</keyword>
<feature type="transmembrane region" description="Helical" evidence="6">
    <location>
        <begin position="199"/>
        <end position="218"/>
    </location>
</feature>
<evidence type="ECO:0000256" key="3">
    <source>
        <dbReference type="ARBA" id="ARBA00022692"/>
    </source>
</evidence>
<feature type="transmembrane region" description="Helical" evidence="6">
    <location>
        <begin position="169"/>
        <end position="193"/>
    </location>
</feature>